<dbReference type="InterPro" id="IPR011009">
    <property type="entry name" value="Kinase-like_dom_sf"/>
</dbReference>
<reference evidence="2" key="1">
    <citation type="submission" date="2022-10" db="EMBL/GenBank/DDBJ databases">
        <title>The complete genomes of actinobacterial strains from the NBC collection.</title>
        <authorList>
            <person name="Joergensen T.S."/>
            <person name="Alvarez Arevalo M."/>
            <person name="Sterndorff E.B."/>
            <person name="Faurdal D."/>
            <person name="Vuksanovic O."/>
            <person name="Mourched A.-S."/>
            <person name="Charusanti P."/>
            <person name="Shaw S."/>
            <person name="Blin K."/>
            <person name="Weber T."/>
        </authorList>
    </citation>
    <scope>NUCLEOTIDE SEQUENCE</scope>
    <source>
        <strain evidence="2">NBC_00049</strain>
    </source>
</reference>
<dbReference type="InterPro" id="IPR002575">
    <property type="entry name" value="Aminoglycoside_PTrfase"/>
</dbReference>
<accession>A0AAU2JNN2</accession>
<dbReference type="Pfam" id="PF01636">
    <property type="entry name" value="APH"/>
    <property type="match status" value="1"/>
</dbReference>
<organism evidence="2">
    <name type="scientific">Streptomyces sp. NBC_00049</name>
    <dbReference type="NCBI Taxonomy" id="2903617"/>
    <lineage>
        <taxon>Bacteria</taxon>
        <taxon>Bacillati</taxon>
        <taxon>Actinomycetota</taxon>
        <taxon>Actinomycetes</taxon>
        <taxon>Kitasatosporales</taxon>
        <taxon>Streptomycetaceae</taxon>
        <taxon>Streptomyces</taxon>
    </lineage>
</organism>
<dbReference type="PROSITE" id="PS00109">
    <property type="entry name" value="PROTEIN_KINASE_TYR"/>
    <property type="match status" value="1"/>
</dbReference>
<dbReference type="SUPFAM" id="SSF56112">
    <property type="entry name" value="Protein kinase-like (PK-like)"/>
    <property type="match status" value="1"/>
</dbReference>
<dbReference type="InterPro" id="IPR008266">
    <property type="entry name" value="Tyr_kinase_AS"/>
</dbReference>
<name>A0AAU2JNN2_9ACTN</name>
<feature type="domain" description="Aminoglycoside phosphotransferase" evidence="1">
    <location>
        <begin position="44"/>
        <end position="257"/>
    </location>
</feature>
<evidence type="ECO:0000313" key="2">
    <source>
        <dbReference type="EMBL" id="WTU73550.1"/>
    </source>
</evidence>
<dbReference type="EMBL" id="CP108264">
    <property type="protein sequence ID" value="WTU73550.1"/>
    <property type="molecule type" value="Genomic_DNA"/>
</dbReference>
<proteinExistence type="predicted"/>
<protein>
    <submittedName>
        <fullName evidence="2">Aminoglycoside phosphotransferase family protein</fullName>
    </submittedName>
</protein>
<gene>
    <name evidence="2" type="ORF">OG327_09480</name>
</gene>
<dbReference type="GO" id="GO:0004672">
    <property type="term" value="F:protein kinase activity"/>
    <property type="evidence" value="ECO:0007669"/>
    <property type="project" value="InterPro"/>
</dbReference>
<evidence type="ECO:0000259" key="1">
    <source>
        <dbReference type="Pfam" id="PF01636"/>
    </source>
</evidence>
<dbReference type="AlphaFoldDB" id="A0AAU2JNN2"/>
<dbReference type="Gene3D" id="3.90.1200.10">
    <property type="match status" value="1"/>
</dbReference>
<sequence length="367" mass="39847">MDLGSAHGLAGLLDGRGERLDDYARISVNAGRNVVVSLARADGNGLLVKQHRVRSDDRLAMERAVHEDLLPAVPAAAGDRIFVPRLLRAHSEDRLLEFEFVPGAESLADRVAGQWGAAGEKRVPAERFGELGAFVGEFHRRTAVMDLPGILAEPAVETERMQMVDFTRLTPERYAEFSAGELRLARTVQRDDALNAALARLARSIRARCLIHGDLRGENVLLPAASDDRMALIDWELCRFSDPAVDLGYFIGSLLHRVLYAVRAEQPTVDAWQTAAEARMAAVAPLTGSFWQGYRAGAGDFAQGRPLLALLTVHHAGSALLSRIAGDLRSAGELTPRDLLVVGIARQMLVEPLRAKDRFLADAGSAA</sequence>